<evidence type="ECO:0000256" key="1">
    <source>
        <dbReference type="ARBA" id="ARBA00004772"/>
    </source>
</evidence>
<accession>A0A0J8J960</accession>
<evidence type="ECO:0000256" key="7">
    <source>
        <dbReference type="ARBA" id="ARBA00040167"/>
    </source>
</evidence>
<dbReference type="InterPro" id="IPR036108">
    <property type="entry name" value="4pyrrol_syn_uPrphyn_synt_sf"/>
</dbReference>
<dbReference type="EMBL" id="AZHO01000006">
    <property type="protein sequence ID" value="KMT60841.1"/>
    <property type="molecule type" value="Genomic_DNA"/>
</dbReference>
<proteinExistence type="inferred from homology"/>
<dbReference type="CDD" id="cd06578">
    <property type="entry name" value="HemD"/>
    <property type="match status" value="1"/>
</dbReference>
<evidence type="ECO:0000256" key="4">
    <source>
        <dbReference type="ARBA" id="ARBA00023239"/>
    </source>
</evidence>
<dbReference type="GO" id="GO:0006782">
    <property type="term" value="P:protoporphyrinogen IX biosynthetic process"/>
    <property type="evidence" value="ECO:0007669"/>
    <property type="project" value="UniProtKB-UniRule"/>
</dbReference>
<evidence type="ECO:0000256" key="3">
    <source>
        <dbReference type="ARBA" id="ARBA00013109"/>
    </source>
</evidence>
<dbReference type="Gene3D" id="3.40.50.10090">
    <property type="match status" value="2"/>
</dbReference>
<dbReference type="UniPathway" id="UPA00251">
    <property type="reaction ID" value="UER00320"/>
</dbReference>
<dbReference type="PANTHER" id="PTHR38042">
    <property type="entry name" value="UROPORPHYRINOGEN-III SYNTHASE, CHLOROPLASTIC"/>
    <property type="match status" value="1"/>
</dbReference>
<dbReference type="GO" id="GO:0006780">
    <property type="term" value="P:uroporphyrinogen III biosynthetic process"/>
    <property type="evidence" value="ECO:0007669"/>
    <property type="project" value="UniProtKB-UniRule"/>
</dbReference>
<reference evidence="11 12" key="1">
    <citation type="journal article" date="2015" name="Genome Biol. Evol.">
        <title>Comparative Genomics of Listeria Sensu Lato: Genus-Wide Differences in Evolutionary Dynamics and the Progressive Gain of Complex, Potentially Pathogenicity-Related Traits through Lateral Gene Transfer.</title>
        <authorList>
            <person name="Chiara M."/>
            <person name="Caruso M."/>
            <person name="D'Erchia A.M."/>
            <person name="Manzari C."/>
            <person name="Fraccalvieri R."/>
            <person name="Goffredo E."/>
            <person name="Latorre L."/>
            <person name="Miccolupo A."/>
            <person name="Padalino I."/>
            <person name="Santagada G."/>
            <person name="Chiocco D."/>
            <person name="Pesole G."/>
            <person name="Horner D.S."/>
            <person name="Parisi A."/>
        </authorList>
    </citation>
    <scope>NUCLEOTIDE SEQUENCE [LARGE SCALE GENOMIC DNA]</scope>
    <source>
        <strain evidence="11 12">1991</strain>
    </source>
</reference>
<name>A0A0J8J960_9LIST</name>
<feature type="domain" description="Tetrapyrrole biosynthesis uroporphyrinogen III synthase" evidence="10">
    <location>
        <begin position="18"/>
        <end position="231"/>
    </location>
</feature>
<protein>
    <recommendedName>
        <fullName evidence="7 9">Uroporphyrinogen-III synthase</fullName>
        <ecNumber evidence="3 9">4.2.1.75</ecNumber>
    </recommendedName>
</protein>
<evidence type="ECO:0000313" key="12">
    <source>
        <dbReference type="Proteomes" id="UP000052258"/>
    </source>
</evidence>
<dbReference type="AlphaFoldDB" id="A0A0J8J960"/>
<dbReference type="InterPro" id="IPR039793">
    <property type="entry name" value="UROS/Hem4"/>
</dbReference>
<comment type="catalytic activity">
    <reaction evidence="8 9">
        <text>hydroxymethylbilane = uroporphyrinogen III + H2O</text>
        <dbReference type="Rhea" id="RHEA:18965"/>
        <dbReference type="ChEBI" id="CHEBI:15377"/>
        <dbReference type="ChEBI" id="CHEBI:57308"/>
        <dbReference type="ChEBI" id="CHEBI:57845"/>
        <dbReference type="EC" id="4.2.1.75"/>
    </reaction>
</comment>
<dbReference type="PANTHER" id="PTHR38042:SF1">
    <property type="entry name" value="UROPORPHYRINOGEN-III SYNTHASE, CHLOROPLASTIC"/>
    <property type="match status" value="1"/>
</dbReference>
<evidence type="ECO:0000313" key="11">
    <source>
        <dbReference type="EMBL" id="KMT60841.1"/>
    </source>
</evidence>
<dbReference type="Pfam" id="PF02602">
    <property type="entry name" value="HEM4"/>
    <property type="match status" value="1"/>
</dbReference>
<evidence type="ECO:0000256" key="5">
    <source>
        <dbReference type="ARBA" id="ARBA00023244"/>
    </source>
</evidence>
<evidence type="ECO:0000256" key="6">
    <source>
        <dbReference type="ARBA" id="ARBA00037589"/>
    </source>
</evidence>
<keyword evidence="5 9" id="KW-0627">Porphyrin biosynthesis</keyword>
<comment type="similarity">
    <text evidence="2 9">Belongs to the uroporphyrinogen-III synthase family.</text>
</comment>
<organism evidence="11 12">
    <name type="scientific">Listeria fleischmannii 1991</name>
    <dbReference type="NCBI Taxonomy" id="1430899"/>
    <lineage>
        <taxon>Bacteria</taxon>
        <taxon>Bacillati</taxon>
        <taxon>Bacillota</taxon>
        <taxon>Bacilli</taxon>
        <taxon>Bacillales</taxon>
        <taxon>Listeriaceae</taxon>
        <taxon>Listeria</taxon>
    </lineage>
</organism>
<dbReference type="EC" id="4.2.1.75" evidence="3 9"/>
<sequence length="243" mass="28220">MRKVVVLTREAEKNEMAQKKLEAESIPTISIPLIETTPLKVDEKIKLSDYDWLFFTSQNAVHYFFWQYKTCPATVKIAVIGTKTEEALIEKGFHADFLPSKFETDIFIYEWLEHVEGKTSILFPQSLKGRSVISDLLSQKGFFIKRLFLYDTVMPQNAHLALKKIFAEESYFYITFASPSAWKNFKKICEETAFNGHYQIVSIGPVTSDIIRRDGYHVAFQPEIYTMNALLDLLIKEFLKNEF</sequence>
<evidence type="ECO:0000256" key="2">
    <source>
        <dbReference type="ARBA" id="ARBA00008133"/>
    </source>
</evidence>
<dbReference type="Proteomes" id="UP000052258">
    <property type="component" value="Unassembled WGS sequence"/>
</dbReference>
<dbReference type="GO" id="GO:0004852">
    <property type="term" value="F:uroporphyrinogen-III synthase activity"/>
    <property type="evidence" value="ECO:0007669"/>
    <property type="project" value="UniProtKB-UniRule"/>
</dbReference>
<dbReference type="SUPFAM" id="SSF69618">
    <property type="entry name" value="HemD-like"/>
    <property type="match status" value="1"/>
</dbReference>
<dbReference type="OrthoDB" id="9815856at2"/>
<evidence type="ECO:0000256" key="8">
    <source>
        <dbReference type="ARBA" id="ARBA00048617"/>
    </source>
</evidence>
<evidence type="ECO:0000259" key="10">
    <source>
        <dbReference type="Pfam" id="PF02602"/>
    </source>
</evidence>
<comment type="function">
    <text evidence="6 9">Catalyzes cyclization of the linear tetrapyrrole, hydroxymethylbilane, to the macrocyclic uroporphyrinogen III.</text>
</comment>
<dbReference type="PATRIC" id="fig|1430899.3.peg.546"/>
<evidence type="ECO:0000256" key="9">
    <source>
        <dbReference type="RuleBase" id="RU366031"/>
    </source>
</evidence>
<keyword evidence="12" id="KW-1185">Reference proteome</keyword>
<comment type="pathway">
    <text evidence="1 9">Porphyrin-containing compound metabolism; protoporphyrin-IX biosynthesis; coproporphyrinogen-III from 5-aminolevulinate: step 3/4.</text>
</comment>
<dbReference type="InterPro" id="IPR003754">
    <property type="entry name" value="4pyrrol_synth_uPrphyn_synth"/>
</dbReference>
<keyword evidence="4 9" id="KW-0456">Lyase</keyword>
<gene>
    <name evidence="11" type="ORF">X560_0532</name>
</gene>
<comment type="caution">
    <text evidence="11">The sequence shown here is derived from an EMBL/GenBank/DDBJ whole genome shotgun (WGS) entry which is preliminary data.</text>
</comment>